<evidence type="ECO:0000313" key="2">
    <source>
        <dbReference type="EMBL" id="KAK1947213.1"/>
    </source>
</evidence>
<dbReference type="Proteomes" id="UP001259832">
    <property type="component" value="Unassembled WGS sequence"/>
</dbReference>
<protein>
    <submittedName>
        <fullName evidence="2">Uncharacterized protein</fullName>
    </submittedName>
</protein>
<organism evidence="2 3">
    <name type="scientific">Phytophthora citrophthora</name>
    <dbReference type="NCBI Taxonomy" id="4793"/>
    <lineage>
        <taxon>Eukaryota</taxon>
        <taxon>Sar</taxon>
        <taxon>Stramenopiles</taxon>
        <taxon>Oomycota</taxon>
        <taxon>Peronosporomycetes</taxon>
        <taxon>Peronosporales</taxon>
        <taxon>Peronosporaceae</taxon>
        <taxon>Phytophthora</taxon>
    </lineage>
</organism>
<reference evidence="2" key="1">
    <citation type="submission" date="2023-08" db="EMBL/GenBank/DDBJ databases">
        <title>Reference Genome Resource for the Citrus Pathogen Phytophthora citrophthora.</title>
        <authorList>
            <person name="Moller H."/>
            <person name="Coetzee B."/>
            <person name="Rose L.J."/>
            <person name="Van Niekerk J.M."/>
        </authorList>
    </citation>
    <scope>NUCLEOTIDE SEQUENCE</scope>
    <source>
        <strain evidence="2">STE-U-9442</strain>
    </source>
</reference>
<sequence>MQRLTSNVLEYKESCMMQLADTESCSLREGIAQGSVNVPSESDLVVNDHLSSLDAWFDEVISGDQGASNPVNPALEASDNEDSAARSSLLKTLTDLSALTNELLVVCESTSDPEILSNSSLAEESGHSSEVNDQQVKRPVGTTNEVKKMKQKETTSNEVIQLRYAMAYFD</sequence>
<dbReference type="EMBL" id="JASMQC010000002">
    <property type="protein sequence ID" value="KAK1947213.1"/>
    <property type="molecule type" value="Genomic_DNA"/>
</dbReference>
<proteinExistence type="predicted"/>
<accession>A0AAD9LRT6</accession>
<evidence type="ECO:0000313" key="3">
    <source>
        <dbReference type="Proteomes" id="UP001259832"/>
    </source>
</evidence>
<gene>
    <name evidence="2" type="ORF">P3T76_001223</name>
</gene>
<evidence type="ECO:0000256" key="1">
    <source>
        <dbReference type="SAM" id="MobiDB-lite"/>
    </source>
</evidence>
<feature type="compositionally biased region" description="Polar residues" evidence="1">
    <location>
        <begin position="116"/>
        <end position="134"/>
    </location>
</feature>
<keyword evidence="3" id="KW-1185">Reference proteome</keyword>
<name>A0AAD9LRT6_9STRA</name>
<dbReference type="AlphaFoldDB" id="A0AAD9LRT6"/>
<comment type="caution">
    <text evidence="2">The sequence shown here is derived from an EMBL/GenBank/DDBJ whole genome shotgun (WGS) entry which is preliminary data.</text>
</comment>
<feature type="region of interest" description="Disordered" evidence="1">
    <location>
        <begin position="116"/>
        <end position="151"/>
    </location>
</feature>